<name>A0A0Q3WYI3_9BACI</name>
<sequence>MNIFWTIYFAVVGLILGSFFNVVGLRIPEKKSLIYPGSQCPHCKHKLRWFELIPVFSFIFQLGKCRSCKTSISYIYPVMEAITGCLYAFTYAKLGWGIELLFALLLLSLIVIITVSDLVYMIIPDKILLVFTVIFIILKIMFPSEPWWDPIVGAVFGFALLFLIAILSKGAMGGGDIKLFFVLGIILGLKYTFLTFLIATFLGAVFGILMMIARKYKKRKPIPFGPFIGAGAILSFFFGDNIISWYVSMFM</sequence>
<evidence type="ECO:0000313" key="10">
    <source>
        <dbReference type="EMBL" id="KQL55412.1"/>
    </source>
</evidence>
<feature type="transmembrane region" description="Helical" evidence="7">
    <location>
        <begin position="6"/>
        <end position="25"/>
    </location>
</feature>
<feature type="domain" description="Prepilin type IV endopeptidase peptidase" evidence="8">
    <location>
        <begin position="104"/>
        <end position="208"/>
    </location>
</feature>
<keyword evidence="4 7" id="KW-0812">Transmembrane</keyword>
<evidence type="ECO:0000256" key="5">
    <source>
        <dbReference type="ARBA" id="ARBA00022989"/>
    </source>
</evidence>
<keyword evidence="6 7" id="KW-0472">Membrane</keyword>
<dbReference type="RefSeq" id="WP_055741176.1">
    <property type="nucleotide sequence ID" value="NZ_JAAIWL010000014.1"/>
</dbReference>
<evidence type="ECO:0000259" key="8">
    <source>
        <dbReference type="Pfam" id="PF01478"/>
    </source>
</evidence>
<dbReference type="AlphaFoldDB" id="A0A0Q3WYI3"/>
<dbReference type="PANTHER" id="PTHR30487:SF0">
    <property type="entry name" value="PREPILIN LEADER PEPTIDASE_N-METHYLTRANSFERASE-RELATED"/>
    <property type="match status" value="1"/>
</dbReference>
<evidence type="ECO:0000259" key="9">
    <source>
        <dbReference type="Pfam" id="PF06750"/>
    </source>
</evidence>
<dbReference type="PANTHER" id="PTHR30487">
    <property type="entry name" value="TYPE 4 PREPILIN-LIKE PROTEINS LEADER PEPTIDE-PROCESSING ENZYME"/>
    <property type="match status" value="1"/>
</dbReference>
<feature type="transmembrane region" description="Helical" evidence="7">
    <location>
        <begin position="74"/>
        <end position="94"/>
    </location>
</feature>
<keyword evidence="11" id="KW-1185">Reference proteome</keyword>
<dbReference type="GO" id="GO:0006465">
    <property type="term" value="P:signal peptide processing"/>
    <property type="evidence" value="ECO:0007669"/>
    <property type="project" value="TreeGrafter"/>
</dbReference>
<evidence type="ECO:0000256" key="3">
    <source>
        <dbReference type="ARBA" id="ARBA00022475"/>
    </source>
</evidence>
<keyword evidence="5 7" id="KW-1133">Transmembrane helix</keyword>
<dbReference type="EMBL" id="LJJC01000004">
    <property type="protein sequence ID" value="KQL55412.1"/>
    <property type="molecule type" value="Genomic_DNA"/>
</dbReference>
<dbReference type="Gene3D" id="1.20.120.1220">
    <property type="match status" value="1"/>
</dbReference>
<comment type="subcellular location">
    <subcellularLocation>
        <location evidence="1">Cell membrane</location>
        <topology evidence="1">Multi-pass membrane protein</topology>
    </subcellularLocation>
</comment>
<evidence type="ECO:0000256" key="2">
    <source>
        <dbReference type="ARBA" id="ARBA00005801"/>
    </source>
</evidence>
<dbReference type="InterPro" id="IPR000045">
    <property type="entry name" value="Prepilin_IV_endopep_pep"/>
</dbReference>
<keyword evidence="3" id="KW-1003">Cell membrane</keyword>
<comment type="caution">
    <text evidence="10">The sequence shown here is derived from an EMBL/GenBank/DDBJ whole genome shotgun (WGS) entry which is preliminary data.</text>
</comment>
<dbReference type="Pfam" id="PF06750">
    <property type="entry name" value="A24_N_bact"/>
    <property type="match status" value="1"/>
</dbReference>
<dbReference type="STRING" id="157838.AN964_07750"/>
<protein>
    <submittedName>
        <fullName evidence="10">Prepilin peptidase</fullName>
    </submittedName>
</protein>
<gene>
    <name evidence="10" type="ORF">AN964_07750</name>
</gene>
<dbReference type="PATRIC" id="fig|157838.3.peg.1701"/>
<dbReference type="InterPro" id="IPR050882">
    <property type="entry name" value="Prepilin_peptidase/N-MTase"/>
</dbReference>
<accession>A0A0Q3WYI3</accession>
<dbReference type="GO" id="GO:0005886">
    <property type="term" value="C:plasma membrane"/>
    <property type="evidence" value="ECO:0007669"/>
    <property type="project" value="UniProtKB-SubCell"/>
</dbReference>
<feature type="transmembrane region" description="Helical" evidence="7">
    <location>
        <begin position="150"/>
        <end position="167"/>
    </location>
</feature>
<feature type="transmembrane region" description="Helical" evidence="7">
    <location>
        <begin position="224"/>
        <end position="247"/>
    </location>
</feature>
<feature type="transmembrane region" description="Helical" evidence="7">
    <location>
        <begin position="179"/>
        <end position="212"/>
    </location>
</feature>
<reference evidence="10 11" key="1">
    <citation type="submission" date="2015-09" db="EMBL/GenBank/DDBJ databases">
        <title>Genome sequencing project for genomic taxonomy and phylogenomics of Bacillus-like bacteria.</title>
        <authorList>
            <person name="Liu B."/>
            <person name="Wang J."/>
            <person name="Zhu Y."/>
            <person name="Liu G."/>
            <person name="Chen Q."/>
            <person name="Chen Z."/>
            <person name="Lan J."/>
            <person name="Che J."/>
            <person name="Ge C."/>
            <person name="Shi H."/>
            <person name="Pan Z."/>
            <person name="Liu X."/>
        </authorList>
    </citation>
    <scope>NUCLEOTIDE SEQUENCE [LARGE SCALE GENOMIC DNA]</scope>
    <source>
        <strain evidence="10 11">LMG 18435</strain>
    </source>
</reference>
<dbReference type="Proteomes" id="UP000051888">
    <property type="component" value="Unassembled WGS sequence"/>
</dbReference>
<feature type="domain" description="Prepilin peptidase A24 N-terminal" evidence="9">
    <location>
        <begin position="11"/>
        <end position="93"/>
    </location>
</feature>
<dbReference type="Pfam" id="PF01478">
    <property type="entry name" value="Peptidase_A24"/>
    <property type="match status" value="1"/>
</dbReference>
<dbReference type="InterPro" id="IPR010627">
    <property type="entry name" value="Prepilin_pept_A24_N"/>
</dbReference>
<proteinExistence type="inferred from homology"/>
<evidence type="ECO:0000256" key="1">
    <source>
        <dbReference type="ARBA" id="ARBA00004651"/>
    </source>
</evidence>
<evidence type="ECO:0000256" key="4">
    <source>
        <dbReference type="ARBA" id="ARBA00022692"/>
    </source>
</evidence>
<feature type="transmembrane region" description="Helical" evidence="7">
    <location>
        <begin position="127"/>
        <end position="144"/>
    </location>
</feature>
<comment type="similarity">
    <text evidence="2">Belongs to the peptidase A24 family.</text>
</comment>
<organism evidence="10 11">
    <name type="scientific">Heyndrickxia shackletonii</name>
    <dbReference type="NCBI Taxonomy" id="157838"/>
    <lineage>
        <taxon>Bacteria</taxon>
        <taxon>Bacillati</taxon>
        <taxon>Bacillota</taxon>
        <taxon>Bacilli</taxon>
        <taxon>Bacillales</taxon>
        <taxon>Bacillaceae</taxon>
        <taxon>Heyndrickxia</taxon>
    </lineage>
</organism>
<evidence type="ECO:0000313" key="11">
    <source>
        <dbReference type="Proteomes" id="UP000051888"/>
    </source>
</evidence>
<dbReference type="GO" id="GO:0004190">
    <property type="term" value="F:aspartic-type endopeptidase activity"/>
    <property type="evidence" value="ECO:0007669"/>
    <property type="project" value="InterPro"/>
</dbReference>
<evidence type="ECO:0000256" key="7">
    <source>
        <dbReference type="SAM" id="Phobius"/>
    </source>
</evidence>
<dbReference type="OrthoDB" id="9789291at2"/>
<evidence type="ECO:0000256" key="6">
    <source>
        <dbReference type="ARBA" id="ARBA00023136"/>
    </source>
</evidence>
<feature type="transmembrane region" description="Helical" evidence="7">
    <location>
        <begin position="100"/>
        <end position="120"/>
    </location>
</feature>